<accession>A0A0C1FKD3</accession>
<dbReference type="AlphaFoldDB" id="A0A0C1FKD3"/>
<dbReference type="OrthoDB" id="634996at2"/>
<feature type="domain" description="Thioredoxin" evidence="2">
    <location>
        <begin position="19"/>
        <end position="162"/>
    </location>
</feature>
<dbReference type="PANTHER" id="PTHR42852:SF13">
    <property type="entry name" value="PROTEIN DIPZ"/>
    <property type="match status" value="1"/>
</dbReference>
<dbReference type="EMBL" id="JSYN01000052">
    <property type="protein sequence ID" value="KIA88394.1"/>
    <property type="molecule type" value="Genomic_DNA"/>
</dbReference>
<dbReference type="SUPFAM" id="SSF52833">
    <property type="entry name" value="Thioredoxin-like"/>
    <property type="match status" value="1"/>
</dbReference>
<dbReference type="InterPro" id="IPR000866">
    <property type="entry name" value="AhpC/TSA"/>
</dbReference>
<dbReference type="Proteomes" id="UP000031246">
    <property type="component" value="Unassembled WGS sequence"/>
</dbReference>
<evidence type="ECO:0000256" key="1">
    <source>
        <dbReference type="SAM" id="Phobius"/>
    </source>
</evidence>
<dbReference type="CDD" id="cd02966">
    <property type="entry name" value="TlpA_like_family"/>
    <property type="match status" value="1"/>
</dbReference>
<dbReference type="GO" id="GO:0016209">
    <property type="term" value="F:antioxidant activity"/>
    <property type="evidence" value="ECO:0007669"/>
    <property type="project" value="InterPro"/>
</dbReference>
<evidence type="ECO:0000313" key="4">
    <source>
        <dbReference type="Proteomes" id="UP000031246"/>
    </source>
</evidence>
<feature type="transmembrane region" description="Helical" evidence="1">
    <location>
        <begin position="6"/>
        <end position="25"/>
    </location>
</feature>
<proteinExistence type="predicted"/>
<evidence type="ECO:0000259" key="2">
    <source>
        <dbReference type="PROSITE" id="PS51352"/>
    </source>
</evidence>
<reference evidence="3 4" key="1">
    <citation type="submission" date="2014-10" db="EMBL/GenBank/DDBJ databases">
        <title>Pedobacter Kyungheensis.</title>
        <authorList>
            <person name="Anderson B.M."/>
            <person name="Newman J.D."/>
        </authorList>
    </citation>
    <scope>NUCLEOTIDE SEQUENCE [LARGE SCALE GENOMIC DNA]</scope>
    <source>
        <strain evidence="3 4">KACC 16221</strain>
    </source>
</reference>
<dbReference type="PANTHER" id="PTHR42852">
    <property type="entry name" value="THIOL:DISULFIDE INTERCHANGE PROTEIN DSBE"/>
    <property type="match status" value="1"/>
</dbReference>
<name>A0A0C1FKD3_9SPHI</name>
<dbReference type="PROSITE" id="PS51352">
    <property type="entry name" value="THIOREDOXIN_2"/>
    <property type="match status" value="1"/>
</dbReference>
<evidence type="ECO:0000313" key="3">
    <source>
        <dbReference type="EMBL" id="KIA88394.1"/>
    </source>
</evidence>
<dbReference type="InterPro" id="IPR036249">
    <property type="entry name" value="Thioredoxin-like_sf"/>
</dbReference>
<protein>
    <recommendedName>
        <fullName evidence="2">Thioredoxin domain-containing protein</fullName>
    </recommendedName>
</protein>
<comment type="caution">
    <text evidence="3">The sequence shown here is derived from an EMBL/GenBank/DDBJ whole genome shotgun (WGS) entry which is preliminary data.</text>
</comment>
<dbReference type="RefSeq" id="WP_039483347.1">
    <property type="nucleotide sequence ID" value="NZ_JSYN01000052.1"/>
</dbReference>
<dbReference type="GO" id="GO:0016491">
    <property type="term" value="F:oxidoreductase activity"/>
    <property type="evidence" value="ECO:0007669"/>
    <property type="project" value="InterPro"/>
</dbReference>
<dbReference type="Pfam" id="PF00578">
    <property type="entry name" value="AhpC-TSA"/>
    <property type="match status" value="1"/>
</dbReference>
<dbReference type="InterPro" id="IPR050553">
    <property type="entry name" value="Thioredoxin_ResA/DsbE_sf"/>
</dbReference>
<organism evidence="3 4">
    <name type="scientific">Pedobacter kyungheensis</name>
    <dbReference type="NCBI Taxonomy" id="1069985"/>
    <lineage>
        <taxon>Bacteria</taxon>
        <taxon>Pseudomonadati</taxon>
        <taxon>Bacteroidota</taxon>
        <taxon>Sphingobacteriia</taxon>
        <taxon>Sphingobacteriales</taxon>
        <taxon>Sphingobacteriaceae</taxon>
        <taxon>Pedobacter</taxon>
    </lineage>
</organism>
<keyword evidence="1" id="KW-0472">Membrane</keyword>
<keyword evidence="1" id="KW-1133">Transmembrane helix</keyword>
<keyword evidence="4" id="KW-1185">Reference proteome</keyword>
<dbReference type="InterPro" id="IPR013766">
    <property type="entry name" value="Thioredoxin_domain"/>
</dbReference>
<keyword evidence="1" id="KW-0812">Transmembrane</keyword>
<gene>
    <name evidence="3" type="ORF">OC25_26185</name>
</gene>
<sequence>MSKKSFWYGFLTGIVVAGLGLLFIVEKFVIQPDVSLNEMQVEDLKGKQLKITEMLGKPIVINYWATWCIPCREEFPDFEKVKKQFEGKVVFLMVSDEKNTKIQDFKDKNPYSFTYLKAVKGFEDINSRPVTFIYDKNGQLIEKHVGTMDKDVLLKILNKEVVK</sequence>
<dbReference type="Gene3D" id="3.40.30.10">
    <property type="entry name" value="Glutaredoxin"/>
    <property type="match status" value="1"/>
</dbReference>